<dbReference type="RefSeq" id="WP_153482078.1">
    <property type="nucleotide sequence ID" value="NZ_VWNA01000001.1"/>
</dbReference>
<dbReference type="GO" id="GO:0016747">
    <property type="term" value="F:acyltransferase activity, transferring groups other than amino-acyl groups"/>
    <property type="evidence" value="ECO:0007669"/>
    <property type="project" value="InterPro"/>
</dbReference>
<dbReference type="EMBL" id="VWNA01000001">
    <property type="protein sequence ID" value="MQT13458.1"/>
    <property type="molecule type" value="Genomic_DNA"/>
</dbReference>
<feature type="transmembrane region" description="Helical" evidence="1">
    <location>
        <begin position="134"/>
        <end position="155"/>
    </location>
</feature>
<feature type="transmembrane region" description="Helical" evidence="1">
    <location>
        <begin position="186"/>
        <end position="203"/>
    </location>
</feature>
<feature type="transmembrane region" description="Helical" evidence="1">
    <location>
        <begin position="245"/>
        <end position="263"/>
    </location>
</feature>
<dbReference type="AlphaFoldDB" id="A0A6A7Y5L9"/>
<keyword evidence="3" id="KW-0012">Acyltransferase</keyword>
<feature type="transmembrane region" description="Helical" evidence="1">
    <location>
        <begin position="296"/>
        <end position="313"/>
    </location>
</feature>
<keyword evidence="1" id="KW-0812">Transmembrane</keyword>
<protein>
    <submittedName>
        <fullName evidence="3">Acyltransferase</fullName>
    </submittedName>
</protein>
<dbReference type="PANTHER" id="PTHR23028:SF134">
    <property type="entry name" value="PUTATIVE (AFU_ORTHOLOGUE AFUA_4G08520)-RELATED"/>
    <property type="match status" value="1"/>
</dbReference>
<dbReference type="Pfam" id="PF01757">
    <property type="entry name" value="Acyl_transf_3"/>
    <property type="match status" value="1"/>
</dbReference>
<feature type="transmembrane region" description="Helical" evidence="1">
    <location>
        <begin position="223"/>
        <end position="238"/>
    </location>
</feature>
<evidence type="ECO:0000256" key="1">
    <source>
        <dbReference type="SAM" id="Phobius"/>
    </source>
</evidence>
<feature type="domain" description="Acyltransferase 3" evidence="2">
    <location>
        <begin position="37"/>
        <end position="346"/>
    </location>
</feature>
<accession>A0A6A7Y5L9</accession>
<keyword evidence="3" id="KW-0808">Transferase</keyword>
<name>A0A6A7Y5L9_9HYPH</name>
<evidence type="ECO:0000259" key="2">
    <source>
        <dbReference type="Pfam" id="PF01757"/>
    </source>
</evidence>
<feature type="transmembrane region" description="Helical" evidence="1">
    <location>
        <begin position="104"/>
        <end position="122"/>
    </location>
</feature>
<feature type="transmembrane region" description="Helical" evidence="1">
    <location>
        <begin position="161"/>
        <end position="179"/>
    </location>
</feature>
<gene>
    <name evidence="3" type="ORF">F0357_12565</name>
</gene>
<dbReference type="PANTHER" id="PTHR23028">
    <property type="entry name" value="ACETYLTRANSFERASE"/>
    <property type="match status" value="1"/>
</dbReference>
<keyword evidence="4" id="KW-1185">Reference proteome</keyword>
<organism evidence="3 4">
    <name type="scientific">Segnochrobactrum spirostomi</name>
    <dbReference type="NCBI Taxonomy" id="2608987"/>
    <lineage>
        <taxon>Bacteria</taxon>
        <taxon>Pseudomonadati</taxon>
        <taxon>Pseudomonadota</taxon>
        <taxon>Alphaproteobacteria</taxon>
        <taxon>Hyphomicrobiales</taxon>
        <taxon>Segnochrobactraceae</taxon>
        <taxon>Segnochrobactrum</taxon>
    </lineage>
</organism>
<dbReference type="InterPro" id="IPR002656">
    <property type="entry name" value="Acyl_transf_3_dom"/>
</dbReference>
<feature type="transmembrane region" description="Helical" evidence="1">
    <location>
        <begin position="333"/>
        <end position="353"/>
    </location>
</feature>
<evidence type="ECO:0000313" key="4">
    <source>
        <dbReference type="Proteomes" id="UP000332515"/>
    </source>
</evidence>
<dbReference type="InterPro" id="IPR050879">
    <property type="entry name" value="Acyltransferase_3"/>
</dbReference>
<feature type="transmembrane region" description="Helical" evidence="1">
    <location>
        <begin position="65"/>
        <end position="84"/>
    </location>
</feature>
<evidence type="ECO:0000313" key="3">
    <source>
        <dbReference type="EMBL" id="MQT13458.1"/>
    </source>
</evidence>
<proteinExistence type="predicted"/>
<dbReference type="Proteomes" id="UP000332515">
    <property type="component" value="Unassembled WGS sequence"/>
</dbReference>
<keyword evidence="1" id="KW-1133">Transmembrane helix</keyword>
<comment type="caution">
    <text evidence="3">The sequence shown here is derived from an EMBL/GenBank/DDBJ whole genome shotgun (WGS) entry which is preliminary data.</text>
</comment>
<sequence>MKRAMSGPESRRDGEFLDGGLLRGAVSPVAGGHAFATLDGVRAVAAAAVVVHHGPDLFGVPGGSLYLAVDVFFVVSGFVIAHAFGPAIAARGAPAFLRLRLTRLAPLYALGLALGTAVALRAAALRPGIAADDLVLSIVAGLLLLPVPATGAAFLYPLMPVAWSLALEIGVNALAALVWGRLSGSALGVVLVGAALALSLVALRQGGLDVGWNGATALGGPPRALYGFAAGLLLHRLWASGRGRLRLPAILVLAAIALMLALPPAVPRAGWDLAVVLVAAPALVWLAVCSKPPPRLHRLCVAAGGISYAIYALHLPLLRLGRAMFADILSPPWTALAGIGLIAATAGAATVLYDRPLRRWMAPRLRPALRVGGAR</sequence>
<keyword evidence="1" id="KW-0472">Membrane</keyword>
<reference evidence="3 4" key="1">
    <citation type="submission" date="2019-09" db="EMBL/GenBank/DDBJ databases">
        <title>Segnochrobactrum spirostomi gen. nov., sp. nov., isolated from the ciliate Spirostomum cf. yagiui and description of a novel family, Segnochrobactraceae fam. nov. within the order Rhizobiales of the class Alphaproteobacteria.</title>
        <authorList>
            <person name="Akter S."/>
            <person name="Shazib S.U.A."/>
            <person name="Shin M.K."/>
        </authorList>
    </citation>
    <scope>NUCLEOTIDE SEQUENCE [LARGE SCALE GENOMIC DNA]</scope>
    <source>
        <strain evidence="3 4">Sp-1</strain>
    </source>
</reference>
<feature type="transmembrane region" description="Helical" evidence="1">
    <location>
        <begin position="269"/>
        <end position="289"/>
    </location>
</feature>